<comment type="caution">
    <text evidence="3">The sequence shown here is derived from an EMBL/GenBank/DDBJ whole genome shotgun (WGS) entry which is preliminary data.</text>
</comment>
<keyword evidence="4" id="KW-1185">Reference proteome</keyword>
<evidence type="ECO:0000313" key="3">
    <source>
        <dbReference type="EMBL" id="TSI14559.1"/>
    </source>
</evidence>
<keyword evidence="2" id="KW-0812">Transmembrane</keyword>
<dbReference type="AlphaFoldDB" id="A0A556CAT7"/>
<evidence type="ECO:0000256" key="2">
    <source>
        <dbReference type="SAM" id="Phobius"/>
    </source>
</evidence>
<dbReference type="OrthoDB" id="7210788at2"/>
<feature type="compositionally biased region" description="Low complexity" evidence="1">
    <location>
        <begin position="74"/>
        <end position="92"/>
    </location>
</feature>
<feature type="compositionally biased region" description="Polar residues" evidence="1">
    <location>
        <begin position="16"/>
        <end position="27"/>
    </location>
</feature>
<keyword evidence="2" id="KW-0472">Membrane</keyword>
<name>A0A556CAT7_BREAU</name>
<feature type="region of interest" description="Disordered" evidence="1">
    <location>
        <begin position="701"/>
        <end position="752"/>
    </location>
</feature>
<feature type="transmembrane region" description="Helical" evidence="2">
    <location>
        <begin position="46"/>
        <end position="65"/>
    </location>
</feature>
<accession>A0A556CAT7</accession>
<feature type="region of interest" description="Disordered" evidence="1">
    <location>
        <begin position="619"/>
        <end position="642"/>
    </location>
</feature>
<reference evidence="3 4" key="1">
    <citation type="submission" date="2019-07" db="EMBL/GenBank/DDBJ databases">
        <title>Draft genome sequence of Brevibacterium aurantiacum XU54 isolated from Xinjiang China.</title>
        <authorList>
            <person name="Xu X."/>
        </authorList>
    </citation>
    <scope>NUCLEOTIDE SEQUENCE [LARGE SCALE GENOMIC DNA]</scope>
    <source>
        <strain evidence="3 4">XU54</strain>
    </source>
</reference>
<feature type="region of interest" description="Disordered" evidence="1">
    <location>
        <begin position="74"/>
        <end position="95"/>
    </location>
</feature>
<feature type="compositionally biased region" description="Basic and acidic residues" evidence="1">
    <location>
        <begin position="739"/>
        <end position="749"/>
    </location>
</feature>
<keyword evidence="2" id="KW-1133">Transmembrane helix</keyword>
<evidence type="ECO:0000313" key="4">
    <source>
        <dbReference type="Proteomes" id="UP000316406"/>
    </source>
</evidence>
<protein>
    <submittedName>
        <fullName evidence="3">Uncharacterized protein</fullName>
    </submittedName>
</protein>
<sequence>MTTRSRTVPGDENGQRSEMNTQSSSLARRSAVRKPFRQRTFRQGSFLRGAAGIAVLGLLGLGLGAPARAMTAPYSTPGTTSSATDDSTTAPTEGESTIDDAVFEWSVNDESTGGSYFGGCNFLTAGKAGDAGLSKVWTAEDTAKLAGTDDSGNFTDGNVSIVKTDNTYSTFASRCKSADGTLVNGATNTTAKPNHTGDIVRITNGQGTVDPAADNAAITWKGSWTFVYYGGMTYWTISDPTLTVENGQGTITGTYSGYGADMDDPSVWKELTPKKGTIVELQKGKVDIQDTGFEFTPDYLDVKTDTDGRNPQAKQTADNQSWWGAMPQDWIDFNVDTGQDSYWYTTDGASTSIQPRKKTNPLKVSYSQSVEEPGDGDHTPDPDNPGDDGSGAGDDGSGDKGSGDDGKTGTSGDGSATLYWSLNQEANGGAFYGGCNFLVAGKSKDSGGAKVWPSGGGGFYASKSGNVTIEKPEGSTFKEASWDNRCLDPTGESVSTSRKGSWTQSRVAIKSGEVSETDSGVTVQWKGSFTVAFYGGMTYWSATDPKLEVDSSGKGTLTASLSGYGADMFDSSKWVTLKAESVTMANFAKVDVDALLDDGHITATPDYLGVKYDSKGKQGSSGSAVGGSDENASAQAKKDGENSDYWGSFPQSFVDFQHKTGQYSYWFTSGGVRDFYKAAEPVTISLGDYAPGAGDYSAAAGNGGQQQNAGGAGGGAAGSGQAGTGSAGGAGGGKQSTSSKDKDAAKKSDVDDDTVFAQEADEQRVASEVPVRAWIVMGTGLAVAIVAGFGIRSGIRRSIGLDPSHLQ</sequence>
<proteinExistence type="predicted"/>
<dbReference type="Proteomes" id="UP000316406">
    <property type="component" value="Unassembled WGS sequence"/>
</dbReference>
<gene>
    <name evidence="3" type="ORF">FO013_14430</name>
</gene>
<evidence type="ECO:0000256" key="1">
    <source>
        <dbReference type="SAM" id="MobiDB-lite"/>
    </source>
</evidence>
<feature type="transmembrane region" description="Helical" evidence="2">
    <location>
        <begin position="773"/>
        <end position="791"/>
    </location>
</feature>
<feature type="compositionally biased region" description="Basic and acidic residues" evidence="1">
    <location>
        <begin position="397"/>
        <end position="407"/>
    </location>
</feature>
<feature type="region of interest" description="Disordered" evidence="1">
    <location>
        <begin position="1"/>
        <end position="35"/>
    </location>
</feature>
<feature type="compositionally biased region" description="Gly residues" evidence="1">
    <location>
        <begin position="710"/>
        <end position="734"/>
    </location>
</feature>
<feature type="region of interest" description="Disordered" evidence="1">
    <location>
        <begin position="347"/>
        <end position="411"/>
    </location>
</feature>
<dbReference type="EMBL" id="VLTK01000008">
    <property type="protein sequence ID" value="TSI14559.1"/>
    <property type="molecule type" value="Genomic_DNA"/>
</dbReference>
<organism evidence="3 4">
    <name type="scientific">Brevibacterium aurantiacum</name>
    <dbReference type="NCBI Taxonomy" id="273384"/>
    <lineage>
        <taxon>Bacteria</taxon>
        <taxon>Bacillati</taxon>
        <taxon>Actinomycetota</taxon>
        <taxon>Actinomycetes</taxon>
        <taxon>Micrococcales</taxon>
        <taxon>Brevibacteriaceae</taxon>
        <taxon>Brevibacterium</taxon>
    </lineage>
</organism>